<evidence type="ECO:0000313" key="10">
    <source>
        <dbReference type="EMBL" id="KAK5642488.1"/>
    </source>
</evidence>
<comment type="caution">
    <text evidence="10">The sequence shown here is derived from an EMBL/GenBank/DDBJ whole genome shotgun (WGS) entry which is preliminary data.</text>
</comment>
<name>A0AAN7ZKC0_9COLE</name>
<evidence type="ECO:0000256" key="7">
    <source>
        <dbReference type="RuleBase" id="RU000304"/>
    </source>
</evidence>
<evidence type="ECO:0000256" key="2">
    <source>
        <dbReference type="ARBA" id="ARBA00022679"/>
    </source>
</evidence>
<keyword evidence="3 6" id="KW-0547">Nucleotide-binding</keyword>
<dbReference type="InterPro" id="IPR008271">
    <property type="entry name" value="Ser/Thr_kinase_AS"/>
</dbReference>
<dbReference type="GO" id="GO:0004674">
    <property type="term" value="F:protein serine/threonine kinase activity"/>
    <property type="evidence" value="ECO:0007669"/>
    <property type="project" value="UniProtKB-KW"/>
</dbReference>
<dbReference type="InterPro" id="IPR011009">
    <property type="entry name" value="Kinase-like_dom_sf"/>
</dbReference>
<comment type="similarity">
    <text evidence="7">Belongs to the protein kinase superfamily.</text>
</comment>
<dbReference type="Gene3D" id="3.30.200.20">
    <property type="entry name" value="Phosphorylase Kinase, domain 1"/>
    <property type="match status" value="1"/>
</dbReference>
<keyword evidence="5 6" id="KW-0067">ATP-binding</keyword>
<dbReference type="SUPFAM" id="SSF56112">
    <property type="entry name" value="Protein kinase-like (PK-like)"/>
    <property type="match status" value="1"/>
</dbReference>
<reference evidence="10 11" key="1">
    <citation type="journal article" date="2024" name="Insects">
        <title>An Improved Chromosome-Level Genome Assembly of the Firefly Pyrocoelia pectoralis.</title>
        <authorList>
            <person name="Fu X."/>
            <person name="Meyer-Rochow V.B."/>
            <person name="Ballantyne L."/>
            <person name="Zhu X."/>
        </authorList>
    </citation>
    <scope>NUCLEOTIDE SEQUENCE [LARGE SCALE GENOMIC DNA]</scope>
    <source>
        <strain evidence="10">XCY_ONT2</strain>
    </source>
</reference>
<dbReference type="PANTHER" id="PTHR22974:SF21">
    <property type="entry name" value="DUAL SPECIFICITY PROTEIN KINASE TTK"/>
    <property type="match status" value="1"/>
</dbReference>
<evidence type="ECO:0000313" key="11">
    <source>
        <dbReference type="Proteomes" id="UP001329430"/>
    </source>
</evidence>
<dbReference type="GO" id="GO:0004712">
    <property type="term" value="F:protein serine/threonine/tyrosine kinase activity"/>
    <property type="evidence" value="ECO:0007669"/>
    <property type="project" value="TreeGrafter"/>
</dbReference>
<dbReference type="SMART" id="SM00220">
    <property type="entry name" value="S_TKc"/>
    <property type="match status" value="1"/>
</dbReference>
<keyword evidence="2" id="KW-0808">Transferase</keyword>
<accession>A0AAN7ZKC0</accession>
<dbReference type="GO" id="GO:0000776">
    <property type="term" value="C:kinetochore"/>
    <property type="evidence" value="ECO:0007669"/>
    <property type="project" value="TreeGrafter"/>
</dbReference>
<organism evidence="10 11">
    <name type="scientific">Pyrocoelia pectoralis</name>
    <dbReference type="NCBI Taxonomy" id="417401"/>
    <lineage>
        <taxon>Eukaryota</taxon>
        <taxon>Metazoa</taxon>
        <taxon>Ecdysozoa</taxon>
        <taxon>Arthropoda</taxon>
        <taxon>Hexapoda</taxon>
        <taxon>Insecta</taxon>
        <taxon>Pterygota</taxon>
        <taxon>Neoptera</taxon>
        <taxon>Endopterygota</taxon>
        <taxon>Coleoptera</taxon>
        <taxon>Polyphaga</taxon>
        <taxon>Elateriformia</taxon>
        <taxon>Elateroidea</taxon>
        <taxon>Lampyridae</taxon>
        <taxon>Lampyrinae</taxon>
        <taxon>Pyrocoelia</taxon>
    </lineage>
</organism>
<proteinExistence type="inferred from homology"/>
<dbReference type="GO" id="GO:0007094">
    <property type="term" value="P:mitotic spindle assembly checkpoint signaling"/>
    <property type="evidence" value="ECO:0007669"/>
    <property type="project" value="TreeGrafter"/>
</dbReference>
<dbReference type="GO" id="GO:0034501">
    <property type="term" value="P:protein localization to kinetochore"/>
    <property type="evidence" value="ECO:0007669"/>
    <property type="project" value="TreeGrafter"/>
</dbReference>
<evidence type="ECO:0000256" key="6">
    <source>
        <dbReference type="PROSITE-ProRule" id="PRU10141"/>
    </source>
</evidence>
<feature type="region of interest" description="Disordered" evidence="8">
    <location>
        <begin position="1"/>
        <end position="22"/>
    </location>
</feature>
<evidence type="ECO:0000259" key="9">
    <source>
        <dbReference type="PROSITE" id="PS50011"/>
    </source>
</evidence>
<evidence type="ECO:0000256" key="1">
    <source>
        <dbReference type="ARBA" id="ARBA00022527"/>
    </source>
</evidence>
<dbReference type="InterPro" id="IPR000719">
    <property type="entry name" value="Prot_kinase_dom"/>
</dbReference>
<dbReference type="PROSITE" id="PS00108">
    <property type="entry name" value="PROTEIN_KINASE_ST"/>
    <property type="match status" value="1"/>
</dbReference>
<dbReference type="GO" id="GO:0005634">
    <property type="term" value="C:nucleus"/>
    <property type="evidence" value="ECO:0007669"/>
    <property type="project" value="TreeGrafter"/>
</dbReference>
<dbReference type="PANTHER" id="PTHR22974">
    <property type="entry name" value="MIXED LINEAGE PROTEIN KINASE"/>
    <property type="match status" value="1"/>
</dbReference>
<protein>
    <recommendedName>
        <fullName evidence="9">Protein kinase domain-containing protein</fullName>
    </recommendedName>
</protein>
<dbReference type="GO" id="GO:0005524">
    <property type="term" value="F:ATP binding"/>
    <property type="evidence" value="ECO:0007669"/>
    <property type="project" value="UniProtKB-UniRule"/>
</dbReference>
<dbReference type="PROSITE" id="PS50011">
    <property type="entry name" value="PROTEIN_KINASE_DOM"/>
    <property type="match status" value="1"/>
</dbReference>
<dbReference type="GO" id="GO:0007059">
    <property type="term" value="P:chromosome segregation"/>
    <property type="evidence" value="ECO:0007669"/>
    <property type="project" value="TreeGrafter"/>
</dbReference>
<feature type="domain" description="Protein kinase" evidence="9">
    <location>
        <begin position="202"/>
        <end position="479"/>
    </location>
</feature>
<keyword evidence="4" id="KW-0418">Kinase</keyword>
<evidence type="ECO:0000256" key="8">
    <source>
        <dbReference type="SAM" id="MobiDB-lite"/>
    </source>
</evidence>
<keyword evidence="11" id="KW-1185">Reference proteome</keyword>
<gene>
    <name evidence="10" type="ORF">RI129_008655</name>
</gene>
<evidence type="ECO:0000256" key="3">
    <source>
        <dbReference type="ARBA" id="ARBA00022741"/>
    </source>
</evidence>
<feature type="binding site" evidence="6">
    <location>
        <position position="232"/>
    </location>
    <ligand>
        <name>ATP</name>
        <dbReference type="ChEBI" id="CHEBI:30616"/>
    </ligand>
</feature>
<evidence type="ECO:0000256" key="4">
    <source>
        <dbReference type="ARBA" id="ARBA00022777"/>
    </source>
</evidence>
<dbReference type="Pfam" id="PF00069">
    <property type="entry name" value="Pkinase"/>
    <property type="match status" value="1"/>
</dbReference>
<dbReference type="GO" id="GO:0033316">
    <property type="term" value="P:meiotic spindle assembly checkpoint signaling"/>
    <property type="evidence" value="ECO:0007669"/>
    <property type="project" value="TreeGrafter"/>
</dbReference>
<evidence type="ECO:0000256" key="5">
    <source>
        <dbReference type="ARBA" id="ARBA00022840"/>
    </source>
</evidence>
<dbReference type="PROSITE" id="PS00107">
    <property type="entry name" value="PROTEIN_KINASE_ATP"/>
    <property type="match status" value="1"/>
</dbReference>
<dbReference type="Gene3D" id="1.10.510.10">
    <property type="entry name" value="Transferase(Phosphotransferase) domain 1"/>
    <property type="match status" value="1"/>
</dbReference>
<dbReference type="Proteomes" id="UP001329430">
    <property type="component" value="Chromosome 6"/>
</dbReference>
<dbReference type="EMBL" id="JAVRBK010000006">
    <property type="protein sequence ID" value="KAK5642488.1"/>
    <property type="molecule type" value="Genomic_DNA"/>
</dbReference>
<dbReference type="AlphaFoldDB" id="A0AAN7ZKC0"/>
<feature type="compositionally biased region" description="Polar residues" evidence="8">
    <location>
        <begin position="10"/>
        <end position="22"/>
    </location>
</feature>
<dbReference type="InterPro" id="IPR017441">
    <property type="entry name" value="Protein_kinase_ATP_BS"/>
</dbReference>
<sequence>MSRDTFLESGKNTPDSKNSSRTSKFYFKPFRLKDITQDILDAENEPLKELPLNEIESEESSECFQEVKKETHIIVDEKFDDLGVKVLQTPRKRSENTTRVQNEIVTLFSSTPRYPLSCKEFLTPGFKETVAKINVNNILKVPVLTPKLAQPVPIYNNVDEKLTNKLKHLNSNNYKQPHDNKENVNKNHQIDMKEILVNNVNYLILNQLGRGGSSVVYHCYNLHTKEERAIKKVNLESDTHRIGYMNEVNVLAQLRNSDRIIHMYDFECIESEKTVLLVLEKGESDLSKILRDAGKSKEHLPLYVIIYYWMEMLYAVQQIHSNGIIHADLKPANFLLINGRLKLIDFGISTCVQDDMTSAIRTCQVGSLQYISPEALINQPSKNAASPNFGKPKYKLKYKTDVWSLGCIFYQLVYQRTPFQHVEHLWAKLALIMNPDHEIKYPTLDWVPEKFIGTIKSCLQYNIMDRPSIIDLIKDYENVNLAK</sequence>
<dbReference type="FunFam" id="3.30.200.20:FF:000131">
    <property type="entry name" value="Dual specificity protein kinase TTK"/>
    <property type="match status" value="1"/>
</dbReference>
<keyword evidence="1 7" id="KW-0723">Serine/threonine-protein kinase</keyword>